<name>A0A220UN78_9GAMM</name>
<dbReference type="RefSeq" id="WP_089067883.1">
    <property type="nucleotide sequence ID" value="NZ_CP022358.1"/>
</dbReference>
<dbReference type="EMBL" id="CP022358">
    <property type="protein sequence ID" value="ASK69381.1"/>
    <property type="molecule type" value="Genomic_DNA"/>
</dbReference>
<dbReference type="GO" id="GO:0003700">
    <property type="term" value="F:DNA-binding transcription factor activity"/>
    <property type="evidence" value="ECO:0007669"/>
    <property type="project" value="InterPro"/>
</dbReference>
<keyword evidence="3" id="KW-0238">DNA-binding</keyword>
<dbReference type="PANTHER" id="PTHR30537">
    <property type="entry name" value="HTH-TYPE TRANSCRIPTIONAL REGULATOR"/>
    <property type="match status" value="1"/>
</dbReference>
<protein>
    <submittedName>
        <fullName evidence="6">LysR family transcriptional regulator</fullName>
    </submittedName>
</protein>
<dbReference type="SUPFAM" id="SSF53850">
    <property type="entry name" value="Periplasmic binding protein-like II"/>
    <property type="match status" value="1"/>
</dbReference>
<reference evidence="6 7" key="1">
    <citation type="submission" date="2017-07" db="EMBL/GenBank/DDBJ databases">
        <title>Phenotypical and genomic characterization of a clinical isolate of Shewanella bicestrii sp. nov. producing an extended-spectrum beta-lactamase and a new oxacillinase variant.</title>
        <authorList>
            <person name="Jousset A.B."/>
            <person name="Bonnin R.A."/>
            <person name="Girlich D."/>
            <person name="Dabos L."/>
            <person name="Potron A."/>
            <person name="Dortet L."/>
            <person name="Glaser P."/>
            <person name="Naas T."/>
        </authorList>
    </citation>
    <scope>NUCLEOTIDE SEQUENCE [LARGE SCALE GENOMIC DNA]</scope>
    <source>
        <strain evidence="6 7">JAB-1</strain>
    </source>
</reference>
<evidence type="ECO:0000313" key="6">
    <source>
        <dbReference type="EMBL" id="ASK69381.1"/>
    </source>
</evidence>
<evidence type="ECO:0000256" key="3">
    <source>
        <dbReference type="ARBA" id="ARBA00023125"/>
    </source>
</evidence>
<comment type="similarity">
    <text evidence="1">Belongs to the LysR transcriptional regulatory family.</text>
</comment>
<dbReference type="Gene3D" id="3.40.190.290">
    <property type="match status" value="1"/>
</dbReference>
<feature type="domain" description="HTH lysR-type" evidence="5">
    <location>
        <begin position="1"/>
        <end position="58"/>
    </location>
</feature>
<dbReference type="InterPro" id="IPR058163">
    <property type="entry name" value="LysR-type_TF_proteobact-type"/>
</dbReference>
<dbReference type="GO" id="GO:0003677">
    <property type="term" value="F:DNA binding"/>
    <property type="evidence" value="ECO:0007669"/>
    <property type="project" value="UniProtKB-KW"/>
</dbReference>
<evidence type="ECO:0000256" key="1">
    <source>
        <dbReference type="ARBA" id="ARBA00009437"/>
    </source>
</evidence>
<dbReference type="InterPro" id="IPR005119">
    <property type="entry name" value="LysR_subst-bd"/>
</dbReference>
<keyword evidence="4" id="KW-0804">Transcription</keyword>
<dbReference type="Gene3D" id="1.10.10.10">
    <property type="entry name" value="Winged helix-like DNA-binding domain superfamily/Winged helix DNA-binding domain"/>
    <property type="match status" value="1"/>
</dbReference>
<dbReference type="FunFam" id="1.10.10.10:FF:000001">
    <property type="entry name" value="LysR family transcriptional regulator"/>
    <property type="match status" value="1"/>
</dbReference>
<dbReference type="PANTHER" id="PTHR30537:SF5">
    <property type="entry name" value="HTH-TYPE TRANSCRIPTIONAL ACTIVATOR TTDR-RELATED"/>
    <property type="match status" value="1"/>
</dbReference>
<sequence length="301" mass="33809">MRINDLRLFLLVVELGSFAAAASSIGIPRASVSRRIGELETDLGTKLFTRTTRQLSLTPTGENYHQQLMEIIPRLESLNESVKNQRNMPTGTVKLGLVAEADVATHNLLQDFLKNYPLITIETHVSNLGYHDILNYGLDACIHIGNIKDNSFIARPLMRVSRKLYASPDYISVHGMPTSLEDLNQHALMIYRMQNGELEDRWKFNLGEYRVKSRLISNSGHYIRHAILNGAGISLLSELSVVEHLQLGNLVEVLPEYEVYVDDAWLVYPSRKGMTHAARLLIDSLIQEASKTPSVTLSQNS</sequence>
<dbReference type="Pfam" id="PF00126">
    <property type="entry name" value="HTH_1"/>
    <property type="match status" value="1"/>
</dbReference>
<dbReference type="InterPro" id="IPR000847">
    <property type="entry name" value="LysR_HTH_N"/>
</dbReference>
<gene>
    <name evidence="6" type="ORF">CF168_11135</name>
</gene>
<proteinExistence type="inferred from homology"/>
<dbReference type="Pfam" id="PF03466">
    <property type="entry name" value="LysR_substrate"/>
    <property type="match status" value="1"/>
</dbReference>
<keyword evidence="7" id="KW-1185">Reference proteome</keyword>
<dbReference type="PRINTS" id="PR00039">
    <property type="entry name" value="HTHLYSR"/>
</dbReference>
<accession>A0A220UN78</accession>
<dbReference type="Proteomes" id="UP000198367">
    <property type="component" value="Chromosome"/>
</dbReference>
<dbReference type="AlphaFoldDB" id="A0A220UN78"/>
<keyword evidence="2" id="KW-0805">Transcription regulation</keyword>
<evidence type="ECO:0000313" key="7">
    <source>
        <dbReference type="Proteomes" id="UP000198367"/>
    </source>
</evidence>
<evidence type="ECO:0000256" key="2">
    <source>
        <dbReference type="ARBA" id="ARBA00023015"/>
    </source>
</evidence>
<dbReference type="InterPro" id="IPR036388">
    <property type="entry name" value="WH-like_DNA-bd_sf"/>
</dbReference>
<dbReference type="SUPFAM" id="SSF46785">
    <property type="entry name" value="Winged helix' DNA-binding domain"/>
    <property type="match status" value="1"/>
</dbReference>
<dbReference type="KEGG" id="sbj:CF168_11135"/>
<dbReference type="PROSITE" id="PS50931">
    <property type="entry name" value="HTH_LYSR"/>
    <property type="match status" value="1"/>
</dbReference>
<dbReference type="InterPro" id="IPR036390">
    <property type="entry name" value="WH_DNA-bd_sf"/>
</dbReference>
<evidence type="ECO:0000259" key="5">
    <source>
        <dbReference type="PROSITE" id="PS50931"/>
    </source>
</evidence>
<evidence type="ECO:0000256" key="4">
    <source>
        <dbReference type="ARBA" id="ARBA00023163"/>
    </source>
</evidence>
<dbReference type="CDD" id="cd08422">
    <property type="entry name" value="PBP2_CrgA_like"/>
    <property type="match status" value="1"/>
</dbReference>
<organism evidence="6 7">
    <name type="scientific">Shewanella bicestrii</name>
    <dbReference type="NCBI Taxonomy" id="2018305"/>
    <lineage>
        <taxon>Bacteria</taxon>
        <taxon>Pseudomonadati</taxon>
        <taxon>Pseudomonadota</taxon>
        <taxon>Gammaproteobacteria</taxon>
        <taxon>Alteromonadales</taxon>
        <taxon>Shewanellaceae</taxon>
        <taxon>Shewanella</taxon>
    </lineage>
</organism>